<keyword evidence="3" id="KW-1003">Cell membrane</keyword>
<dbReference type="Proteomes" id="UP001597211">
    <property type="component" value="Unassembled WGS sequence"/>
</dbReference>
<dbReference type="EMBL" id="JBHTKZ010000007">
    <property type="protein sequence ID" value="MFD1180940.1"/>
    <property type="molecule type" value="Genomic_DNA"/>
</dbReference>
<evidence type="ECO:0000259" key="8">
    <source>
        <dbReference type="PROSITE" id="PS50928"/>
    </source>
</evidence>
<comment type="caution">
    <text evidence="9">The sequence shown here is derived from an EMBL/GenBank/DDBJ whole genome shotgun (WGS) entry which is preliminary data.</text>
</comment>
<keyword evidence="10" id="KW-1185">Reference proteome</keyword>
<protein>
    <submittedName>
        <fullName evidence="9">Carbohydrate ABC transporter permease</fullName>
    </submittedName>
</protein>
<feature type="transmembrane region" description="Helical" evidence="7">
    <location>
        <begin position="238"/>
        <end position="258"/>
    </location>
</feature>
<keyword evidence="4 7" id="KW-0812">Transmembrane</keyword>
<keyword evidence="2 7" id="KW-0813">Transport</keyword>
<evidence type="ECO:0000256" key="5">
    <source>
        <dbReference type="ARBA" id="ARBA00022989"/>
    </source>
</evidence>
<sequence>MKMKANKLVTFLLFLALALVFLFPLYVALLMSLKTAKQTFDNFYALPSSLNFANYVHAWETSKFPLAIMNSLIVTVVSVVLIVLVSALAGYSIARRNKPFYNIMFMVFLSGMMIPFQVTMLPLYKLGKTLQMLDTHWGIILIYGGFGIQTGVLFYAAFIRQISREIEEAAKIDGCSTPGIFARIIIPLLKPVTATVVVLNALYIWNDFLLPLLYLQDNQYRTIPLQQYFFFGQYSSDLNLAFAYAVMGMIPVIAFFLLMQKFIIKGIAAGAVKG</sequence>
<evidence type="ECO:0000256" key="7">
    <source>
        <dbReference type="RuleBase" id="RU363032"/>
    </source>
</evidence>
<gene>
    <name evidence="9" type="ORF">ACFQ2Z_06190</name>
</gene>
<dbReference type="Gene3D" id="1.10.3720.10">
    <property type="entry name" value="MetI-like"/>
    <property type="match status" value="1"/>
</dbReference>
<evidence type="ECO:0000256" key="1">
    <source>
        <dbReference type="ARBA" id="ARBA00004651"/>
    </source>
</evidence>
<dbReference type="PROSITE" id="PS50928">
    <property type="entry name" value="ABC_TM1"/>
    <property type="match status" value="1"/>
</dbReference>
<evidence type="ECO:0000313" key="10">
    <source>
        <dbReference type="Proteomes" id="UP001597211"/>
    </source>
</evidence>
<evidence type="ECO:0000256" key="3">
    <source>
        <dbReference type="ARBA" id="ARBA00022475"/>
    </source>
</evidence>
<organism evidence="9 10">
    <name type="scientific">Paenibacillus timonensis</name>
    <dbReference type="NCBI Taxonomy" id="225915"/>
    <lineage>
        <taxon>Bacteria</taxon>
        <taxon>Bacillati</taxon>
        <taxon>Bacillota</taxon>
        <taxon>Bacilli</taxon>
        <taxon>Bacillales</taxon>
        <taxon>Paenibacillaceae</taxon>
        <taxon>Paenibacillus</taxon>
    </lineage>
</organism>
<comment type="similarity">
    <text evidence="7">Belongs to the binding-protein-dependent transport system permease family.</text>
</comment>
<comment type="subcellular location">
    <subcellularLocation>
        <location evidence="1 7">Cell membrane</location>
        <topology evidence="1 7">Multi-pass membrane protein</topology>
    </subcellularLocation>
</comment>
<dbReference type="PANTHER" id="PTHR43744">
    <property type="entry name" value="ABC TRANSPORTER PERMEASE PROTEIN MG189-RELATED-RELATED"/>
    <property type="match status" value="1"/>
</dbReference>
<name>A0ABW3S9N9_9BACL</name>
<accession>A0ABW3S9N9</accession>
<dbReference type="CDD" id="cd06261">
    <property type="entry name" value="TM_PBP2"/>
    <property type="match status" value="1"/>
</dbReference>
<feature type="transmembrane region" description="Helical" evidence="7">
    <location>
        <begin position="180"/>
        <end position="205"/>
    </location>
</feature>
<reference evidence="10" key="1">
    <citation type="journal article" date="2019" name="Int. J. Syst. Evol. Microbiol.">
        <title>The Global Catalogue of Microorganisms (GCM) 10K type strain sequencing project: providing services to taxonomists for standard genome sequencing and annotation.</title>
        <authorList>
            <consortium name="The Broad Institute Genomics Platform"/>
            <consortium name="The Broad Institute Genome Sequencing Center for Infectious Disease"/>
            <person name="Wu L."/>
            <person name="Ma J."/>
        </authorList>
    </citation>
    <scope>NUCLEOTIDE SEQUENCE [LARGE SCALE GENOMIC DNA]</scope>
    <source>
        <strain evidence="10">CCUG 48216</strain>
    </source>
</reference>
<evidence type="ECO:0000256" key="4">
    <source>
        <dbReference type="ARBA" id="ARBA00022692"/>
    </source>
</evidence>
<feature type="transmembrane region" description="Helical" evidence="7">
    <location>
        <begin position="103"/>
        <end position="124"/>
    </location>
</feature>
<feature type="domain" description="ABC transmembrane type-1" evidence="8">
    <location>
        <begin position="68"/>
        <end position="259"/>
    </location>
</feature>
<keyword evidence="5 7" id="KW-1133">Transmembrane helix</keyword>
<evidence type="ECO:0000313" key="9">
    <source>
        <dbReference type="EMBL" id="MFD1180940.1"/>
    </source>
</evidence>
<feature type="transmembrane region" description="Helical" evidence="7">
    <location>
        <begin position="67"/>
        <end position="91"/>
    </location>
</feature>
<evidence type="ECO:0000256" key="2">
    <source>
        <dbReference type="ARBA" id="ARBA00022448"/>
    </source>
</evidence>
<dbReference type="InterPro" id="IPR035906">
    <property type="entry name" value="MetI-like_sf"/>
</dbReference>
<keyword evidence="6 7" id="KW-0472">Membrane</keyword>
<dbReference type="PANTHER" id="PTHR43744:SF8">
    <property type="entry name" value="SN-GLYCEROL-3-PHOSPHATE TRANSPORT SYSTEM PERMEASE PROTEIN UGPE"/>
    <property type="match status" value="1"/>
</dbReference>
<dbReference type="InterPro" id="IPR000515">
    <property type="entry name" value="MetI-like"/>
</dbReference>
<feature type="transmembrane region" description="Helical" evidence="7">
    <location>
        <begin position="136"/>
        <end position="159"/>
    </location>
</feature>
<proteinExistence type="inferred from homology"/>
<dbReference type="SUPFAM" id="SSF161098">
    <property type="entry name" value="MetI-like"/>
    <property type="match status" value="1"/>
</dbReference>
<evidence type="ECO:0000256" key="6">
    <source>
        <dbReference type="ARBA" id="ARBA00023136"/>
    </source>
</evidence>
<dbReference type="RefSeq" id="WP_240267947.1">
    <property type="nucleotide sequence ID" value="NZ_JAKSXN010000006.1"/>
</dbReference>
<dbReference type="Pfam" id="PF00528">
    <property type="entry name" value="BPD_transp_1"/>
    <property type="match status" value="1"/>
</dbReference>